<proteinExistence type="predicted"/>
<dbReference type="Proteomes" id="UP000184251">
    <property type="component" value="Unassembled WGS sequence"/>
</dbReference>
<dbReference type="AlphaFoldDB" id="A0A1M4ZB07"/>
<sequence length="67" mass="7765">MKESVFLQIAGNEVDICDFSKEAKNVWKSEGNKVKDIKKIELYVKPEENKCYYVINKTFKGFIDITG</sequence>
<accession>A0A1M4ZB07</accession>
<dbReference type="RefSeq" id="WP_073271560.1">
    <property type="nucleotide sequence ID" value="NZ_FQTU01000016.1"/>
</dbReference>
<gene>
    <name evidence="1" type="ORF">SAMN02746064_01998</name>
</gene>
<dbReference type="Pfam" id="PF20069">
    <property type="entry name" value="DUF6465"/>
    <property type="match status" value="1"/>
</dbReference>
<evidence type="ECO:0000313" key="2">
    <source>
        <dbReference type="Proteomes" id="UP000184251"/>
    </source>
</evidence>
<keyword evidence="2" id="KW-1185">Reference proteome</keyword>
<organism evidence="1 2">
    <name type="scientific">Alkalibacter saccharofermentans DSM 14828</name>
    <dbReference type="NCBI Taxonomy" id="1120975"/>
    <lineage>
        <taxon>Bacteria</taxon>
        <taxon>Bacillati</taxon>
        <taxon>Bacillota</taxon>
        <taxon>Clostridia</taxon>
        <taxon>Eubacteriales</taxon>
        <taxon>Eubacteriaceae</taxon>
        <taxon>Alkalibacter</taxon>
    </lineage>
</organism>
<dbReference type="EMBL" id="FQTU01000016">
    <property type="protein sequence ID" value="SHF15233.1"/>
    <property type="molecule type" value="Genomic_DNA"/>
</dbReference>
<reference evidence="1 2" key="1">
    <citation type="submission" date="2016-11" db="EMBL/GenBank/DDBJ databases">
        <authorList>
            <person name="Jaros S."/>
            <person name="Januszkiewicz K."/>
            <person name="Wedrychowicz H."/>
        </authorList>
    </citation>
    <scope>NUCLEOTIDE SEQUENCE [LARGE SCALE GENOMIC DNA]</scope>
    <source>
        <strain evidence="1 2">DSM 14828</strain>
    </source>
</reference>
<evidence type="ECO:0000313" key="1">
    <source>
        <dbReference type="EMBL" id="SHF15233.1"/>
    </source>
</evidence>
<protein>
    <submittedName>
        <fullName evidence="1">Uncharacterized protein</fullName>
    </submittedName>
</protein>
<dbReference type="OrthoDB" id="1711086at2"/>
<dbReference type="InterPro" id="IPR046313">
    <property type="entry name" value="DUF6465"/>
</dbReference>
<name>A0A1M4ZB07_9FIRM</name>
<dbReference type="STRING" id="1120975.SAMN02746064_01998"/>